<keyword evidence="1" id="KW-0472">Membrane</keyword>
<feature type="transmembrane region" description="Helical" evidence="1">
    <location>
        <begin position="113"/>
        <end position="132"/>
    </location>
</feature>
<keyword evidence="3" id="KW-1185">Reference proteome</keyword>
<feature type="transmembrane region" description="Helical" evidence="1">
    <location>
        <begin position="83"/>
        <end position="101"/>
    </location>
</feature>
<evidence type="ECO:0000256" key="1">
    <source>
        <dbReference type="SAM" id="Phobius"/>
    </source>
</evidence>
<protein>
    <submittedName>
        <fullName evidence="2">KinB signaling pathway activation protein</fullName>
    </submittedName>
</protein>
<evidence type="ECO:0000313" key="3">
    <source>
        <dbReference type="Proteomes" id="UP000076967"/>
    </source>
</evidence>
<organism evidence="2 3">
    <name type="scientific">Paenibacillus glacialis</name>
    <dbReference type="NCBI Taxonomy" id="494026"/>
    <lineage>
        <taxon>Bacteria</taxon>
        <taxon>Bacillati</taxon>
        <taxon>Bacillota</taxon>
        <taxon>Bacilli</taxon>
        <taxon>Bacillales</taxon>
        <taxon>Paenibacillaceae</taxon>
        <taxon>Paenibacillus</taxon>
    </lineage>
</organism>
<keyword evidence="1" id="KW-1133">Transmembrane helix</keyword>
<evidence type="ECO:0000313" key="2">
    <source>
        <dbReference type="EMBL" id="OAB35112.1"/>
    </source>
</evidence>
<dbReference type="OrthoDB" id="2374256at2"/>
<name>A0A168EDT2_9BACL</name>
<feature type="transmembrane region" description="Helical" evidence="1">
    <location>
        <begin position="170"/>
        <end position="192"/>
    </location>
</feature>
<dbReference type="EMBL" id="LVJH01000063">
    <property type="protein sequence ID" value="OAB35112.1"/>
    <property type="molecule type" value="Genomic_DNA"/>
</dbReference>
<accession>A0A168EDT2</accession>
<dbReference type="STRING" id="494026.PGLA_22225"/>
<feature type="transmembrane region" description="Helical" evidence="1">
    <location>
        <begin position="43"/>
        <end position="71"/>
    </location>
</feature>
<reference evidence="2 3" key="1">
    <citation type="submission" date="2016-03" db="EMBL/GenBank/DDBJ databases">
        <title>Draft genome sequence of Paenibacillus glacialis DSM 22343.</title>
        <authorList>
            <person name="Shin S.-K."/>
            <person name="Yi H."/>
        </authorList>
    </citation>
    <scope>NUCLEOTIDE SEQUENCE [LARGE SCALE GENOMIC DNA]</scope>
    <source>
        <strain evidence="2 3">DSM 22343</strain>
    </source>
</reference>
<comment type="caution">
    <text evidence="2">The sequence shown here is derived from an EMBL/GenBank/DDBJ whole genome shotgun (WGS) entry which is preliminary data.</text>
</comment>
<dbReference type="SMART" id="SM01251">
    <property type="entry name" value="KbaA"/>
    <property type="match status" value="1"/>
</dbReference>
<dbReference type="InterPro" id="IPR024164">
    <property type="entry name" value="KinB-signalling_activ"/>
</dbReference>
<dbReference type="Proteomes" id="UP000076967">
    <property type="component" value="Unassembled WGS sequence"/>
</dbReference>
<feature type="transmembrane region" description="Helical" evidence="1">
    <location>
        <begin position="9"/>
        <end position="31"/>
    </location>
</feature>
<dbReference type="Pfam" id="PF14089">
    <property type="entry name" value="KbaA"/>
    <property type="match status" value="1"/>
</dbReference>
<gene>
    <name evidence="2" type="ORF">PGLA_22225</name>
</gene>
<feature type="transmembrane region" description="Helical" evidence="1">
    <location>
        <begin position="139"/>
        <end position="158"/>
    </location>
</feature>
<dbReference type="AlphaFoldDB" id="A0A168EDT2"/>
<proteinExistence type="predicted"/>
<keyword evidence="1" id="KW-0812">Transmembrane</keyword>
<dbReference type="RefSeq" id="WP_068537253.1">
    <property type="nucleotide sequence ID" value="NZ_LVJH01000063.1"/>
</dbReference>
<sequence>MTLRKWFKLFWETLLVGAVASIITGIGLQVASGGISFNGFYDYVAFFVILFGYGMLASVYSQLGFFAYLILNYMGNGVFSKKGWQYIQLVLTVLALLELLFFRTFVGGESGKWSDLVLGGVILIVSVAVAYFKARMTNASAWIPTLFFLIAVTIIEIVGGLKINVDNATALLVIPLLACNAFQILILHRIVVNKKS</sequence>
<dbReference type="GO" id="GO:0045881">
    <property type="term" value="P:positive regulation of sporulation resulting in formation of a cellular spore"/>
    <property type="evidence" value="ECO:0007669"/>
    <property type="project" value="InterPro"/>
</dbReference>